<keyword evidence="3" id="KW-1185">Reference proteome</keyword>
<evidence type="ECO:0000313" key="2">
    <source>
        <dbReference type="EMBL" id="KAE9382641.1"/>
    </source>
</evidence>
<dbReference type="Pfam" id="PF07714">
    <property type="entry name" value="PK_Tyr_Ser-Thr"/>
    <property type="match status" value="1"/>
</dbReference>
<dbReference type="Proteomes" id="UP000799118">
    <property type="component" value="Unassembled WGS sequence"/>
</dbReference>
<accession>A0A6A4GAX1</accession>
<gene>
    <name evidence="2" type="ORF">BT96DRAFT_1010290</name>
</gene>
<name>A0A6A4GAX1_9AGAR</name>
<dbReference type="PROSITE" id="PS50011">
    <property type="entry name" value="PROTEIN_KINASE_DOM"/>
    <property type="match status" value="1"/>
</dbReference>
<dbReference type="Gene3D" id="1.10.510.10">
    <property type="entry name" value="Transferase(Phosphotransferase) domain 1"/>
    <property type="match status" value="1"/>
</dbReference>
<dbReference type="SUPFAM" id="SSF56112">
    <property type="entry name" value="Protein kinase-like (PK-like)"/>
    <property type="match status" value="1"/>
</dbReference>
<dbReference type="InterPro" id="IPR001245">
    <property type="entry name" value="Ser-Thr/Tyr_kinase_cat_dom"/>
</dbReference>
<dbReference type="InterPro" id="IPR000719">
    <property type="entry name" value="Prot_kinase_dom"/>
</dbReference>
<dbReference type="InterPro" id="IPR011009">
    <property type="entry name" value="Kinase-like_dom_sf"/>
</dbReference>
<protein>
    <recommendedName>
        <fullName evidence="1">Protein kinase domain-containing protein</fullName>
    </recommendedName>
</protein>
<organism evidence="2 3">
    <name type="scientific">Gymnopus androsaceus JB14</name>
    <dbReference type="NCBI Taxonomy" id="1447944"/>
    <lineage>
        <taxon>Eukaryota</taxon>
        <taxon>Fungi</taxon>
        <taxon>Dikarya</taxon>
        <taxon>Basidiomycota</taxon>
        <taxon>Agaricomycotina</taxon>
        <taxon>Agaricomycetes</taxon>
        <taxon>Agaricomycetidae</taxon>
        <taxon>Agaricales</taxon>
        <taxon>Marasmiineae</taxon>
        <taxon>Omphalotaceae</taxon>
        <taxon>Gymnopus</taxon>
    </lineage>
</organism>
<dbReference type="PROSITE" id="PS00108">
    <property type="entry name" value="PROTEIN_KINASE_ST"/>
    <property type="match status" value="1"/>
</dbReference>
<evidence type="ECO:0000313" key="3">
    <source>
        <dbReference type="Proteomes" id="UP000799118"/>
    </source>
</evidence>
<feature type="domain" description="Protein kinase" evidence="1">
    <location>
        <begin position="1"/>
        <end position="216"/>
    </location>
</feature>
<sequence>MVEISRAMEYMHSAHVVHGDLKGENVLLDNDLRCLMAEHSLLTKENMYTHLELHDIVKKPCFGKKLSTAVPFKDRGSSGYSTAAKHLEGLMSGLSFYRDRQTDSIESWLCGSSHPPQQFAPSTETILGPPTDMHASESSVPGRTESFSGLIEATLCDLGLNQCSLKHHHHKISIIRQMKISLQSPGIDILVLDLCILTRTLRRSQVIGQTPWTNLD</sequence>
<dbReference type="OrthoDB" id="4062651at2759"/>
<dbReference type="GO" id="GO:0004672">
    <property type="term" value="F:protein kinase activity"/>
    <property type="evidence" value="ECO:0007669"/>
    <property type="project" value="InterPro"/>
</dbReference>
<dbReference type="EMBL" id="ML771210">
    <property type="protein sequence ID" value="KAE9382641.1"/>
    <property type="molecule type" value="Genomic_DNA"/>
</dbReference>
<reference evidence="2" key="1">
    <citation type="journal article" date="2019" name="Environ. Microbiol.">
        <title>Fungal ecological strategies reflected in gene transcription - a case study of two litter decomposers.</title>
        <authorList>
            <person name="Barbi F."/>
            <person name="Kohler A."/>
            <person name="Barry K."/>
            <person name="Baskaran P."/>
            <person name="Daum C."/>
            <person name="Fauchery L."/>
            <person name="Ihrmark K."/>
            <person name="Kuo A."/>
            <person name="LaButti K."/>
            <person name="Lipzen A."/>
            <person name="Morin E."/>
            <person name="Grigoriev I.V."/>
            <person name="Henrissat B."/>
            <person name="Lindahl B."/>
            <person name="Martin F."/>
        </authorList>
    </citation>
    <scope>NUCLEOTIDE SEQUENCE</scope>
    <source>
        <strain evidence="2">JB14</strain>
    </source>
</reference>
<proteinExistence type="predicted"/>
<dbReference type="GO" id="GO:0005524">
    <property type="term" value="F:ATP binding"/>
    <property type="evidence" value="ECO:0007669"/>
    <property type="project" value="InterPro"/>
</dbReference>
<dbReference type="AlphaFoldDB" id="A0A6A4GAX1"/>
<dbReference type="InterPro" id="IPR008271">
    <property type="entry name" value="Ser/Thr_kinase_AS"/>
</dbReference>
<evidence type="ECO:0000259" key="1">
    <source>
        <dbReference type="PROSITE" id="PS50011"/>
    </source>
</evidence>